<dbReference type="EMBL" id="QVLV01000019">
    <property type="protein sequence ID" value="RGE57004.1"/>
    <property type="molecule type" value="Genomic_DNA"/>
</dbReference>
<organism evidence="2 3">
    <name type="scientific">Eisenbergiella massiliensis</name>
    <dbReference type="NCBI Taxonomy" id="1720294"/>
    <lineage>
        <taxon>Bacteria</taxon>
        <taxon>Bacillati</taxon>
        <taxon>Bacillota</taxon>
        <taxon>Clostridia</taxon>
        <taxon>Lachnospirales</taxon>
        <taxon>Lachnospiraceae</taxon>
        <taxon>Eisenbergiella</taxon>
    </lineage>
</organism>
<reference evidence="2" key="1">
    <citation type="submission" date="2018-08" db="EMBL/GenBank/DDBJ databases">
        <title>A genome reference for cultivated species of the human gut microbiota.</title>
        <authorList>
            <person name="Zou Y."/>
            <person name="Xue W."/>
            <person name="Luo G."/>
        </authorList>
    </citation>
    <scope>NUCLEOTIDE SEQUENCE [LARGE SCALE GENOMIC DNA]</scope>
    <source>
        <strain evidence="2">TF05-5AC</strain>
    </source>
</reference>
<gene>
    <name evidence="2" type="ORF">DXC51_21760</name>
</gene>
<comment type="caution">
    <text evidence="2">The sequence shown here is derived from an EMBL/GenBank/DDBJ whole genome shotgun (WGS) entry which is preliminary data.</text>
</comment>
<dbReference type="AlphaFoldDB" id="A0A3E3HYT0"/>
<proteinExistence type="predicted"/>
<dbReference type="GeneID" id="97989417"/>
<accession>A0A3E3HYT0</accession>
<name>A0A3E3HYT0_9FIRM</name>
<protein>
    <recommendedName>
        <fullName evidence="4">Ig-like domain-containing protein</fullName>
    </recommendedName>
</protein>
<evidence type="ECO:0000313" key="2">
    <source>
        <dbReference type="EMBL" id="RGE57004.1"/>
    </source>
</evidence>
<evidence type="ECO:0008006" key="4">
    <source>
        <dbReference type="Google" id="ProtNLM"/>
    </source>
</evidence>
<sequence length="301" mass="32379">MKKKIWEAAVSLLLILSLALNTALLFLCMDLKKQNELLRTDVSSIPRQIDNSVQLAVSQIQALQEEEQKITSYSSIEFGELENGKAAVHVRAALRETTADTTVRISWSDGNDGGTVPASLSQQGFFAADLSIPVTSHSAAISLICTRDGVDTTEILDEGLSVYSHYLIDWQAYGSLNWSRTSGSQTATLSANVQVSCDAPGNNHGVKAMLSLYQNDVLLTSDTLFENAQGVSGDAAYLTTDATLKDGDSFSLQLVITDSLGYTYTRTLDRLIVENGGTQLTSDPSLDRNAGMQVSAPRSGT</sequence>
<dbReference type="Proteomes" id="UP000260812">
    <property type="component" value="Unassembled WGS sequence"/>
</dbReference>
<evidence type="ECO:0000313" key="3">
    <source>
        <dbReference type="Proteomes" id="UP000260812"/>
    </source>
</evidence>
<keyword evidence="3" id="KW-1185">Reference proteome</keyword>
<feature type="region of interest" description="Disordered" evidence="1">
    <location>
        <begin position="277"/>
        <end position="301"/>
    </location>
</feature>
<dbReference type="RefSeq" id="WP_117545426.1">
    <property type="nucleotide sequence ID" value="NZ_JBKUNB010000015.1"/>
</dbReference>
<evidence type="ECO:0000256" key="1">
    <source>
        <dbReference type="SAM" id="MobiDB-lite"/>
    </source>
</evidence>